<keyword evidence="1" id="KW-0472">Membrane</keyword>
<reference evidence="2 3" key="1">
    <citation type="submission" date="2018-06" db="EMBL/GenBank/DDBJ databases">
        <title>Bacteria isolated from soil of Wuhan.</title>
        <authorList>
            <person name="Wei X."/>
            <person name="Chunhua H."/>
        </authorList>
    </citation>
    <scope>NUCLEOTIDE SEQUENCE [LARGE SCALE GENOMIC DNA]</scope>
    <source>
        <strain evidence="3">xwS2</strain>
    </source>
</reference>
<gene>
    <name evidence="2" type="ORF">DM813_00430</name>
</gene>
<evidence type="ECO:0000256" key="1">
    <source>
        <dbReference type="SAM" id="Phobius"/>
    </source>
</evidence>
<organism evidence="2 3">
    <name type="scientific">Pseudomonas alkylphenolica</name>
    <dbReference type="NCBI Taxonomy" id="237609"/>
    <lineage>
        <taxon>Bacteria</taxon>
        <taxon>Pseudomonadati</taxon>
        <taxon>Pseudomonadota</taxon>
        <taxon>Gammaproteobacteria</taxon>
        <taxon>Pseudomonadales</taxon>
        <taxon>Pseudomonadaceae</taxon>
        <taxon>Pseudomonas</taxon>
    </lineage>
</organism>
<dbReference type="Proteomes" id="UP000288983">
    <property type="component" value="Unassembled WGS sequence"/>
</dbReference>
<proteinExistence type="predicted"/>
<evidence type="ECO:0000313" key="2">
    <source>
        <dbReference type="EMBL" id="RWU26323.1"/>
    </source>
</evidence>
<name>A0A443ZYQ1_9PSED</name>
<protein>
    <submittedName>
        <fullName evidence="2">Flp family type IVb pilin</fullName>
    </submittedName>
</protein>
<dbReference type="EMBL" id="QJRG01000033">
    <property type="protein sequence ID" value="RWU26323.1"/>
    <property type="molecule type" value="Genomic_DNA"/>
</dbReference>
<evidence type="ECO:0000313" key="3">
    <source>
        <dbReference type="Proteomes" id="UP000288983"/>
    </source>
</evidence>
<keyword evidence="1" id="KW-0812">Transmembrane</keyword>
<sequence length="73" mass="7581">MRLSKVLKSCKEFFYRKDGASGIEYAIAAAMVAAVLTTFMSPISDGLKTVFTTVQTSLTSTANAGKPAGGGTN</sequence>
<dbReference type="RefSeq" id="WP_128321463.1">
    <property type="nucleotide sequence ID" value="NZ_QJRG01000033.1"/>
</dbReference>
<keyword evidence="1" id="KW-1133">Transmembrane helix</keyword>
<dbReference type="InterPro" id="IPR007047">
    <property type="entry name" value="Flp_Fap"/>
</dbReference>
<dbReference type="OrthoDB" id="7025002at2"/>
<feature type="transmembrane region" description="Helical" evidence="1">
    <location>
        <begin position="21"/>
        <end position="43"/>
    </location>
</feature>
<accession>A0A443ZYQ1</accession>
<dbReference type="AlphaFoldDB" id="A0A443ZYQ1"/>
<dbReference type="Pfam" id="PF04964">
    <property type="entry name" value="Flp_Fap"/>
    <property type="match status" value="1"/>
</dbReference>
<comment type="caution">
    <text evidence="2">The sequence shown here is derived from an EMBL/GenBank/DDBJ whole genome shotgun (WGS) entry which is preliminary data.</text>
</comment>